<reference evidence="9" key="2">
    <citation type="submission" date="2015-06" db="EMBL/GenBank/DDBJ databases">
        <title>Genome Sequence of Bacillus endophyticus and Analysis of its Companion Mechanism in the Ketogulonigenium vulgare-Bacillus strain Consortium.</title>
        <authorList>
            <person name="Jia N."/>
            <person name="Du J."/>
            <person name="Ding M.-Z."/>
            <person name="Gao F."/>
            <person name="Yuan Y.-J."/>
        </authorList>
    </citation>
    <scope>NUCLEOTIDE SEQUENCE [LARGE SCALE GENOMIC DNA]</scope>
    <source>
        <strain evidence="9">Hbe603</strain>
    </source>
</reference>
<keyword evidence="9" id="KW-1185">Reference proteome</keyword>
<dbReference type="PANTHER" id="PTHR24321">
    <property type="entry name" value="DEHYDROGENASES, SHORT CHAIN"/>
    <property type="match status" value="1"/>
</dbReference>
<dbReference type="AlphaFoldDB" id="A0A0H4KKF4"/>
<evidence type="ECO:0000256" key="4">
    <source>
        <dbReference type="ARBA" id="ARBA00024389"/>
    </source>
</evidence>
<dbReference type="GO" id="GO:0008206">
    <property type="term" value="P:bile acid metabolic process"/>
    <property type="evidence" value="ECO:0007669"/>
    <property type="project" value="UniProtKB-ARBA"/>
</dbReference>
<dbReference type="InterPro" id="IPR002347">
    <property type="entry name" value="SDR_fam"/>
</dbReference>
<reference evidence="8 9" key="1">
    <citation type="journal article" date="2015" name="PLoS ONE">
        <title>Genome Sequence of Bacillus endophyticus and Analysis of Its Companion Mechanism in the Ketogulonigenium vulgare-Bacillus Strain Consortium.</title>
        <authorList>
            <person name="Jia N."/>
            <person name="Du J."/>
            <person name="Ding M.Z."/>
            <person name="Gao F."/>
            <person name="Yuan Y.J."/>
        </authorList>
    </citation>
    <scope>NUCLEOTIDE SEQUENCE [LARGE SCALE GENOMIC DNA]</scope>
    <source>
        <strain evidence="8 9">Hbe603</strain>
    </source>
</reference>
<evidence type="ECO:0000313" key="8">
    <source>
        <dbReference type="EMBL" id="AKO93306.1"/>
    </source>
</evidence>
<accession>A0A0H4KKF4</accession>
<evidence type="ECO:0000256" key="1">
    <source>
        <dbReference type="ARBA" id="ARBA00006484"/>
    </source>
</evidence>
<dbReference type="InterPro" id="IPR036291">
    <property type="entry name" value="NAD(P)-bd_dom_sf"/>
</dbReference>
<comment type="similarity">
    <text evidence="1">Belongs to the short-chain dehydrogenases/reductases (SDR) family.</text>
</comment>
<dbReference type="GO" id="GO:0047936">
    <property type="term" value="F:glucose 1-dehydrogenase [NAD(P)+] activity"/>
    <property type="evidence" value="ECO:0007669"/>
    <property type="project" value="UniProtKB-EC"/>
</dbReference>
<evidence type="ECO:0000313" key="9">
    <source>
        <dbReference type="Proteomes" id="UP000036202"/>
    </source>
</evidence>
<feature type="domain" description="Ketoreductase" evidence="7">
    <location>
        <begin position="6"/>
        <end position="184"/>
    </location>
</feature>
<dbReference type="SMART" id="SM00822">
    <property type="entry name" value="PKS_KR"/>
    <property type="match status" value="1"/>
</dbReference>
<dbReference type="InterPro" id="IPR057326">
    <property type="entry name" value="KR_dom"/>
</dbReference>
<dbReference type="OrthoDB" id="306388at2"/>
<dbReference type="PANTHER" id="PTHR24321:SF8">
    <property type="entry name" value="ESTRADIOL 17-BETA-DEHYDROGENASE 8-RELATED"/>
    <property type="match status" value="1"/>
</dbReference>
<comment type="catalytic activity">
    <reaction evidence="5">
        <text>D-glucose + NADP(+) = D-glucono-1,5-lactone + NADPH + H(+)</text>
        <dbReference type="Rhea" id="RHEA:14405"/>
        <dbReference type="ChEBI" id="CHEBI:4167"/>
        <dbReference type="ChEBI" id="CHEBI:15378"/>
        <dbReference type="ChEBI" id="CHEBI:16217"/>
        <dbReference type="ChEBI" id="CHEBI:57783"/>
        <dbReference type="ChEBI" id="CHEBI:58349"/>
        <dbReference type="EC" id="1.1.1.47"/>
    </reaction>
</comment>
<gene>
    <name evidence="8" type="ORF">BEH_15255</name>
</gene>
<keyword evidence="3" id="KW-0520">NAD</keyword>
<dbReference type="Gene3D" id="3.40.50.720">
    <property type="entry name" value="NAD(P)-binding Rossmann-like Domain"/>
    <property type="match status" value="1"/>
</dbReference>
<evidence type="ECO:0000259" key="7">
    <source>
        <dbReference type="SMART" id="SM00822"/>
    </source>
</evidence>
<dbReference type="SUPFAM" id="SSF51735">
    <property type="entry name" value="NAD(P)-binding Rossmann-fold domains"/>
    <property type="match status" value="1"/>
</dbReference>
<dbReference type="FunFam" id="3.40.50.720:FF:000084">
    <property type="entry name" value="Short-chain dehydrogenase reductase"/>
    <property type="match status" value="1"/>
</dbReference>
<dbReference type="Proteomes" id="UP000036202">
    <property type="component" value="Chromosome"/>
</dbReference>
<dbReference type="PATRIC" id="fig|135735.6.peg.3229"/>
<dbReference type="InterPro" id="IPR020904">
    <property type="entry name" value="Sc_DH/Rdtase_CS"/>
</dbReference>
<evidence type="ECO:0000256" key="5">
    <source>
        <dbReference type="ARBA" id="ARBA00047555"/>
    </source>
</evidence>
<dbReference type="KEGG" id="beo:BEH_15255"/>
<evidence type="ECO:0000256" key="6">
    <source>
        <dbReference type="ARBA" id="ARBA00048831"/>
    </source>
</evidence>
<keyword evidence="2" id="KW-0560">Oxidoreductase</keyword>
<dbReference type="EMBL" id="CP011974">
    <property type="protein sequence ID" value="AKO93306.1"/>
    <property type="molecule type" value="Genomic_DNA"/>
</dbReference>
<dbReference type="PROSITE" id="PS00061">
    <property type="entry name" value="ADH_SHORT"/>
    <property type="match status" value="1"/>
</dbReference>
<proteinExistence type="inferred from homology"/>
<comment type="catalytic activity">
    <reaction evidence="6">
        <text>D-glucose + NAD(+) = D-glucono-1,5-lactone + NADH + H(+)</text>
        <dbReference type="Rhea" id="RHEA:14293"/>
        <dbReference type="ChEBI" id="CHEBI:4167"/>
        <dbReference type="ChEBI" id="CHEBI:15378"/>
        <dbReference type="ChEBI" id="CHEBI:16217"/>
        <dbReference type="ChEBI" id="CHEBI:57540"/>
        <dbReference type="ChEBI" id="CHEBI:57945"/>
        <dbReference type="EC" id="1.1.1.47"/>
    </reaction>
</comment>
<dbReference type="PRINTS" id="PR00081">
    <property type="entry name" value="GDHRDH"/>
</dbReference>
<sequence>MLFEDKVVLITGGAGGIGIAAAKAFAKEGAKLALVDLKQEPLEKAAESVDAKDILLLTANVSIEDEVKEYVQKTKEYYGKIDVFINNAGINGEFKDITEQTEENFQNVFGVNVMGVFFGLKYVLQLMKEQKSGAVVNTASNGGLLGAPGMSAYVASKHAVIGLNKTAALEVAEYGVRVNAVAPSGVNTEMMRSIEKNAMGEKVEEARKAFEASVPMNRYATAEEIADLMVFLSSEKASFTSGSYYRIDGGQGATSV</sequence>
<dbReference type="NCBIfam" id="NF005559">
    <property type="entry name" value="PRK07231.1"/>
    <property type="match status" value="1"/>
</dbReference>
<dbReference type="Pfam" id="PF13561">
    <property type="entry name" value="adh_short_C2"/>
    <property type="match status" value="1"/>
</dbReference>
<dbReference type="RefSeq" id="WP_046217617.1">
    <property type="nucleotide sequence ID" value="NZ_CP011974.1"/>
</dbReference>
<dbReference type="EC" id="1.1.1.47" evidence="4"/>
<dbReference type="PRINTS" id="PR00080">
    <property type="entry name" value="SDRFAMILY"/>
</dbReference>
<organism evidence="8 9">
    <name type="scientific">Priestia filamentosa</name>
    <dbReference type="NCBI Taxonomy" id="1402861"/>
    <lineage>
        <taxon>Bacteria</taxon>
        <taxon>Bacillati</taxon>
        <taxon>Bacillota</taxon>
        <taxon>Bacilli</taxon>
        <taxon>Bacillales</taxon>
        <taxon>Bacillaceae</taxon>
        <taxon>Priestia</taxon>
    </lineage>
</organism>
<evidence type="ECO:0000256" key="3">
    <source>
        <dbReference type="ARBA" id="ARBA00023027"/>
    </source>
</evidence>
<protein>
    <recommendedName>
        <fullName evidence="4">glucose 1-dehydrogenase [NAD(P)(+)]</fullName>
        <ecNumber evidence="4">1.1.1.47</ecNumber>
    </recommendedName>
</protein>
<evidence type="ECO:0000256" key="2">
    <source>
        <dbReference type="ARBA" id="ARBA00023002"/>
    </source>
</evidence>
<name>A0A0H4KKF4_9BACI</name>